<evidence type="ECO:0000313" key="2">
    <source>
        <dbReference type="EMBL" id="GAA2813211.1"/>
    </source>
</evidence>
<dbReference type="PANTHER" id="PTHR34352">
    <property type="entry name" value="PROTEIN YHFA"/>
    <property type="match status" value="1"/>
</dbReference>
<organism evidence="2 3">
    <name type="scientific">Saccharopolyspora taberi</name>
    <dbReference type="NCBI Taxonomy" id="60895"/>
    <lineage>
        <taxon>Bacteria</taxon>
        <taxon>Bacillati</taxon>
        <taxon>Actinomycetota</taxon>
        <taxon>Actinomycetes</taxon>
        <taxon>Pseudonocardiales</taxon>
        <taxon>Pseudonocardiaceae</taxon>
        <taxon>Saccharopolyspora</taxon>
    </lineage>
</organism>
<dbReference type="EMBL" id="BAAAUX010000025">
    <property type="protein sequence ID" value="GAA2813211.1"/>
    <property type="molecule type" value="Genomic_DNA"/>
</dbReference>
<dbReference type="Gene3D" id="3.30.300.20">
    <property type="match status" value="1"/>
</dbReference>
<keyword evidence="3" id="KW-1185">Reference proteome</keyword>
<evidence type="ECO:0000256" key="1">
    <source>
        <dbReference type="SAM" id="MobiDB-lite"/>
    </source>
</evidence>
<gene>
    <name evidence="2" type="ORF">GCM10010470_55850</name>
</gene>
<feature type="region of interest" description="Disordered" evidence="1">
    <location>
        <begin position="1"/>
        <end position="27"/>
    </location>
</feature>
<sequence>MSSTPVEIDRTGKHTFTATNGRGGEVTIGRDGAPDAFTPGELLLAAIAGCSAVTSENLLVRRLGEEAKLRVHADRSKAPEDPNKFSEVQVTFDVDLGGIEDADERARLVDAVERAIERLCTVSRSVEEGTPITLTLPRD</sequence>
<evidence type="ECO:0000313" key="3">
    <source>
        <dbReference type="Proteomes" id="UP001500979"/>
    </source>
</evidence>
<dbReference type="InterPro" id="IPR036102">
    <property type="entry name" value="OsmC/Ohrsf"/>
</dbReference>
<dbReference type="InterPro" id="IPR003718">
    <property type="entry name" value="OsmC/Ohr_fam"/>
</dbReference>
<dbReference type="Proteomes" id="UP001500979">
    <property type="component" value="Unassembled WGS sequence"/>
</dbReference>
<accession>A0ABN3VLJ0</accession>
<dbReference type="Pfam" id="PF02566">
    <property type="entry name" value="OsmC"/>
    <property type="match status" value="1"/>
</dbReference>
<proteinExistence type="predicted"/>
<reference evidence="2 3" key="1">
    <citation type="journal article" date="2019" name="Int. J. Syst. Evol. Microbiol.">
        <title>The Global Catalogue of Microorganisms (GCM) 10K type strain sequencing project: providing services to taxonomists for standard genome sequencing and annotation.</title>
        <authorList>
            <consortium name="The Broad Institute Genomics Platform"/>
            <consortium name="The Broad Institute Genome Sequencing Center for Infectious Disease"/>
            <person name="Wu L."/>
            <person name="Ma J."/>
        </authorList>
    </citation>
    <scope>NUCLEOTIDE SEQUENCE [LARGE SCALE GENOMIC DNA]</scope>
    <source>
        <strain evidence="2 3">JCM 9383</strain>
    </source>
</reference>
<dbReference type="PANTHER" id="PTHR34352:SF1">
    <property type="entry name" value="PROTEIN YHFA"/>
    <property type="match status" value="1"/>
</dbReference>
<protein>
    <submittedName>
        <fullName evidence="2">OsmC family protein</fullName>
    </submittedName>
</protein>
<dbReference type="SUPFAM" id="SSF82784">
    <property type="entry name" value="OsmC-like"/>
    <property type="match status" value="1"/>
</dbReference>
<dbReference type="RefSeq" id="WP_344684739.1">
    <property type="nucleotide sequence ID" value="NZ_BAAAUX010000025.1"/>
</dbReference>
<name>A0ABN3VLJ0_9PSEU</name>
<dbReference type="InterPro" id="IPR015946">
    <property type="entry name" value="KH_dom-like_a/b"/>
</dbReference>
<comment type="caution">
    <text evidence="2">The sequence shown here is derived from an EMBL/GenBank/DDBJ whole genome shotgun (WGS) entry which is preliminary data.</text>
</comment>